<keyword evidence="3" id="KW-1185">Reference proteome</keyword>
<dbReference type="EMBL" id="BSTX01000001">
    <property type="protein sequence ID" value="GLZ76032.1"/>
    <property type="molecule type" value="Genomic_DNA"/>
</dbReference>
<dbReference type="Proteomes" id="UP001165079">
    <property type="component" value="Unassembled WGS sequence"/>
</dbReference>
<dbReference type="NCBIfam" id="TIGR03083">
    <property type="entry name" value="maleylpyruvate isomerase family mycothiol-dependent enzyme"/>
    <property type="match status" value="1"/>
</dbReference>
<dbReference type="SUPFAM" id="SSF109854">
    <property type="entry name" value="DinB/YfiT-like putative metalloenzymes"/>
    <property type="match status" value="1"/>
</dbReference>
<name>A0A9W6SHG3_9ACTN</name>
<dbReference type="Pfam" id="PF11716">
    <property type="entry name" value="MDMPI_N"/>
    <property type="match status" value="1"/>
</dbReference>
<reference evidence="2" key="1">
    <citation type="submission" date="2023-03" db="EMBL/GenBank/DDBJ databases">
        <title>Actinorhabdospora filicis NBRC 111898.</title>
        <authorList>
            <person name="Ichikawa N."/>
            <person name="Sato H."/>
            <person name="Tonouchi N."/>
        </authorList>
    </citation>
    <scope>NUCLEOTIDE SEQUENCE</scope>
    <source>
        <strain evidence="2">NBRC 111898</strain>
    </source>
</reference>
<protein>
    <submittedName>
        <fullName evidence="2">TIGR03086 family protein</fullName>
    </submittedName>
</protein>
<organism evidence="2 3">
    <name type="scientific">Actinorhabdospora filicis</name>
    <dbReference type="NCBI Taxonomy" id="1785913"/>
    <lineage>
        <taxon>Bacteria</taxon>
        <taxon>Bacillati</taxon>
        <taxon>Actinomycetota</taxon>
        <taxon>Actinomycetes</taxon>
        <taxon>Micromonosporales</taxon>
        <taxon>Micromonosporaceae</taxon>
        <taxon>Actinorhabdospora</taxon>
    </lineage>
</organism>
<dbReference type="InterPro" id="IPR017520">
    <property type="entry name" value="CHP03086"/>
</dbReference>
<dbReference type="Gene3D" id="1.20.120.450">
    <property type="entry name" value="dinb family like domain"/>
    <property type="match status" value="1"/>
</dbReference>
<comment type="caution">
    <text evidence="2">The sequence shown here is derived from an EMBL/GenBank/DDBJ whole genome shotgun (WGS) entry which is preliminary data.</text>
</comment>
<accession>A0A9W6SHG3</accession>
<evidence type="ECO:0000313" key="2">
    <source>
        <dbReference type="EMBL" id="GLZ76032.1"/>
    </source>
</evidence>
<dbReference type="InterPro" id="IPR024344">
    <property type="entry name" value="MDMPI_metal-binding"/>
</dbReference>
<feature type="domain" description="Mycothiol-dependent maleylpyruvate isomerase metal-binding" evidence="1">
    <location>
        <begin position="22"/>
        <end position="145"/>
    </location>
</feature>
<evidence type="ECO:0000313" key="3">
    <source>
        <dbReference type="Proteomes" id="UP001165079"/>
    </source>
</evidence>
<gene>
    <name evidence="2" type="ORF">Afil01_08390</name>
</gene>
<sequence>MTGRGPGDTLPLMTDPFLSLHARALARTDDLVRTVSAADLDRPTPCADWTLAQLLAHMVGQNNGFAAAAMGETEDRTVWADKPVRHDAGGVYGTSVKRVVGAFNEPGALDHPWLIPPIREDRPFPGRAAAGFHLLDYVVHGWDVAAAMGVPSGFDAEVLAAVLPLAEEVPDGADRQRPGALFRPALPPGDGEALEAILRMLGRDPGWRP</sequence>
<dbReference type="InterPro" id="IPR017517">
    <property type="entry name" value="Maleyloyr_isom"/>
</dbReference>
<evidence type="ECO:0000259" key="1">
    <source>
        <dbReference type="Pfam" id="PF11716"/>
    </source>
</evidence>
<dbReference type="AlphaFoldDB" id="A0A9W6SHG3"/>
<dbReference type="NCBIfam" id="TIGR03086">
    <property type="entry name" value="TIGR03086 family metal-binding protein"/>
    <property type="match status" value="1"/>
</dbReference>
<dbReference type="GO" id="GO:0046872">
    <property type="term" value="F:metal ion binding"/>
    <property type="evidence" value="ECO:0007669"/>
    <property type="project" value="InterPro"/>
</dbReference>
<dbReference type="InterPro" id="IPR034660">
    <property type="entry name" value="DinB/YfiT-like"/>
</dbReference>
<proteinExistence type="predicted"/>